<evidence type="ECO:0000256" key="3">
    <source>
        <dbReference type="ARBA" id="ARBA00015915"/>
    </source>
</evidence>
<evidence type="ECO:0000256" key="6">
    <source>
        <dbReference type="ARBA" id="ARBA00022729"/>
    </source>
</evidence>
<comment type="subcellular location">
    <subcellularLocation>
        <location evidence="1">Periplasm</location>
    </subcellularLocation>
</comment>
<dbReference type="Pfam" id="PF01297">
    <property type="entry name" value="ZnuA"/>
    <property type="match status" value="1"/>
</dbReference>
<keyword evidence="6" id="KW-0732">Signal</keyword>
<dbReference type="PANTHER" id="PTHR42953">
    <property type="entry name" value="HIGH-AFFINITY ZINC UPTAKE SYSTEM PROTEIN ZNUA-RELATED"/>
    <property type="match status" value="1"/>
</dbReference>
<comment type="similarity">
    <text evidence="2">Belongs to the bacterial solute-binding protein 9 family.</text>
</comment>
<reference evidence="13" key="1">
    <citation type="submission" date="2024-05" db="EMBL/GenBank/DDBJ databases">
        <title>Genome Sequences of Four Agar- Degrading Marine Bacteria.</title>
        <authorList>
            <person name="Phillips E.K."/>
            <person name="Shaffer J.C."/>
            <person name="Henson M.W."/>
            <person name="Temperton B."/>
            <person name="Thrash C.J."/>
            <person name="Martin M.O."/>
        </authorList>
    </citation>
    <scope>NUCLEOTIDE SEQUENCE</scope>
    <source>
        <strain evidence="13">EKP203</strain>
    </source>
</reference>
<evidence type="ECO:0000256" key="5">
    <source>
        <dbReference type="ARBA" id="ARBA00022723"/>
    </source>
</evidence>
<comment type="caution">
    <text evidence="13">The sequence shown here is derived from an EMBL/GenBank/DDBJ whole genome shotgun (WGS) entry which is preliminary data.</text>
</comment>
<proteinExistence type="inferred from homology"/>
<dbReference type="Gene3D" id="3.40.50.1980">
    <property type="entry name" value="Nitrogenase molybdenum iron protein domain"/>
    <property type="match status" value="2"/>
</dbReference>
<evidence type="ECO:0000313" key="13">
    <source>
        <dbReference type="EMBL" id="MDN2480651.1"/>
    </source>
</evidence>
<keyword evidence="5" id="KW-0479">Metal-binding</keyword>
<dbReference type="CDD" id="cd01019">
    <property type="entry name" value="ZnuA"/>
    <property type="match status" value="1"/>
</dbReference>
<keyword evidence="14" id="KW-1185">Reference proteome</keyword>
<dbReference type="EMBL" id="JAUEOZ010000001">
    <property type="protein sequence ID" value="MDN2480651.1"/>
    <property type="molecule type" value="Genomic_DNA"/>
</dbReference>
<evidence type="ECO:0000256" key="11">
    <source>
        <dbReference type="ARBA" id="ARBA00023157"/>
    </source>
</evidence>
<name>A0ABT7XY10_9VIBR</name>
<evidence type="ECO:0000256" key="10">
    <source>
        <dbReference type="ARBA" id="ARBA00023065"/>
    </source>
</evidence>
<keyword evidence="4" id="KW-0813">Transport</keyword>
<dbReference type="Proteomes" id="UP001169719">
    <property type="component" value="Unassembled WGS sequence"/>
</dbReference>
<keyword evidence="8" id="KW-0862">Zinc</keyword>
<protein>
    <recommendedName>
        <fullName evidence="3">High-affinity zinc uptake system protein ZnuA</fullName>
    </recommendedName>
</protein>
<dbReference type="PANTHER" id="PTHR42953:SF3">
    <property type="entry name" value="HIGH-AFFINITY ZINC UPTAKE SYSTEM PROTEIN ZNUA"/>
    <property type="match status" value="1"/>
</dbReference>
<organism evidence="13 14">
    <name type="scientific">Vibrio agarivorans</name>
    <dbReference type="NCBI Taxonomy" id="153622"/>
    <lineage>
        <taxon>Bacteria</taxon>
        <taxon>Pseudomonadati</taxon>
        <taxon>Pseudomonadota</taxon>
        <taxon>Gammaproteobacteria</taxon>
        <taxon>Vibrionales</taxon>
        <taxon>Vibrionaceae</taxon>
        <taxon>Vibrio</taxon>
    </lineage>
</organism>
<evidence type="ECO:0000256" key="8">
    <source>
        <dbReference type="ARBA" id="ARBA00022833"/>
    </source>
</evidence>
<dbReference type="InterPro" id="IPR006127">
    <property type="entry name" value="ZnuA-like"/>
</dbReference>
<evidence type="ECO:0000256" key="7">
    <source>
        <dbReference type="ARBA" id="ARBA00022764"/>
    </source>
</evidence>
<keyword evidence="11" id="KW-1015">Disulfide bond</keyword>
<keyword evidence="7" id="KW-0574">Periplasm</keyword>
<dbReference type="NCBIfam" id="NF007091">
    <property type="entry name" value="PRK09545.1"/>
    <property type="match status" value="1"/>
</dbReference>
<gene>
    <name evidence="13" type="primary">znuA</name>
    <name evidence="13" type="ORF">QWJ08_04545</name>
</gene>
<evidence type="ECO:0000256" key="9">
    <source>
        <dbReference type="ARBA" id="ARBA00022906"/>
    </source>
</evidence>
<evidence type="ECO:0000256" key="1">
    <source>
        <dbReference type="ARBA" id="ARBA00004418"/>
    </source>
</evidence>
<evidence type="ECO:0000256" key="2">
    <source>
        <dbReference type="ARBA" id="ARBA00011028"/>
    </source>
</evidence>
<evidence type="ECO:0000256" key="12">
    <source>
        <dbReference type="ARBA" id="ARBA00045516"/>
    </source>
</evidence>
<dbReference type="InterPro" id="IPR050492">
    <property type="entry name" value="Bact_metal-bind_prot9"/>
</dbReference>
<accession>A0ABT7XY10</accession>
<sequence length="289" mass="32451">MPLIVSLAIFSTPVKALEVLTSFKPIQMITLELTKGVTEPDVLMESSASPHDYALRPSDAMKIQNADIIIWFGHDLETFMSRLVDGDKRVITISDFDGIELREFEDGHSHDGHDHDSTDPHFWLGMNTTRDIAKVLSQELSQRDPANKQRYQENYLAFEQLIDDEKRAITQKLSSVKSHGYFVFHDAYGYFEDEFELNNLGHFTVSPERKPGAKTLISIRKTLAKGEAKCVFSEPQFTPAVINSVTRGSNVEIGTLDPVASKIEAQQGSYIEFMNQLADSFVSCLAKEG</sequence>
<keyword evidence="10" id="KW-0406">Ion transport</keyword>
<evidence type="ECO:0000256" key="4">
    <source>
        <dbReference type="ARBA" id="ARBA00022448"/>
    </source>
</evidence>
<evidence type="ECO:0000313" key="14">
    <source>
        <dbReference type="Proteomes" id="UP001169719"/>
    </source>
</evidence>
<keyword evidence="9" id="KW-0864">Zinc transport</keyword>
<dbReference type="SUPFAM" id="SSF53807">
    <property type="entry name" value="Helical backbone' metal receptor"/>
    <property type="match status" value="1"/>
</dbReference>
<dbReference type="InterPro" id="IPR035520">
    <property type="entry name" value="ZnuA"/>
</dbReference>
<comment type="function">
    <text evidence="12">Part of the ATP-binding cassette (ABC) transport system ZnuABC involved in zinc import. Binds zinc with high affinity and specificity and delivers it to the membrane permease for translocation into the cytoplasm.</text>
</comment>